<proteinExistence type="predicted"/>
<gene>
    <name evidence="4" type="ORF">VIBNI_B0290</name>
</gene>
<dbReference type="PANTHER" id="PTHR43861">
    <property type="entry name" value="TRANS-ACONITATE 2-METHYLTRANSFERASE-RELATED"/>
    <property type="match status" value="1"/>
</dbReference>
<dbReference type="CDD" id="cd02440">
    <property type="entry name" value="AdoMet_MTases"/>
    <property type="match status" value="1"/>
</dbReference>
<dbReference type="GO" id="GO:0032259">
    <property type="term" value="P:methylation"/>
    <property type="evidence" value="ECO:0007669"/>
    <property type="project" value="UniProtKB-KW"/>
</dbReference>
<evidence type="ECO:0000259" key="3">
    <source>
        <dbReference type="Pfam" id="PF13649"/>
    </source>
</evidence>
<name>U4K489_9VIBR</name>
<dbReference type="EMBL" id="FO203527">
    <property type="protein sequence ID" value="CCO60111.1"/>
    <property type="molecule type" value="Genomic_DNA"/>
</dbReference>
<accession>U4K489</accession>
<dbReference type="AlphaFoldDB" id="U4K489"/>
<dbReference type="PANTHER" id="PTHR43861:SF1">
    <property type="entry name" value="TRANS-ACONITATE 2-METHYLTRANSFERASE"/>
    <property type="match status" value="1"/>
</dbReference>
<dbReference type="STRING" id="28173.VIBNI_B0290"/>
<dbReference type="Gene3D" id="3.40.50.150">
    <property type="entry name" value="Vaccinia Virus protein VP39"/>
    <property type="match status" value="1"/>
</dbReference>
<reference evidence="4 5" key="1">
    <citation type="journal article" date="2013" name="ISME J.">
        <title>Comparative genomics of pathogenic lineages of Vibrio nigripulchritudo identifies virulence-associated traits.</title>
        <authorList>
            <person name="Goudenege D."/>
            <person name="Labreuche Y."/>
            <person name="Krin E."/>
            <person name="Ansquer D."/>
            <person name="Mangenot S."/>
            <person name="Calteau A."/>
            <person name="Medigue C."/>
            <person name="Mazel D."/>
            <person name="Polz M.F."/>
            <person name="Le Roux F."/>
        </authorList>
    </citation>
    <scope>NUCLEOTIDE SEQUENCE [LARGE SCALE GENOMIC DNA]</scope>
    <source>
        <strain evidence="5">SnF1</strain>
    </source>
</reference>
<protein>
    <submittedName>
        <fullName evidence="4">Putative SAM-dependent methyltransferase</fullName>
    </submittedName>
</protein>
<evidence type="ECO:0000256" key="1">
    <source>
        <dbReference type="ARBA" id="ARBA00022603"/>
    </source>
</evidence>
<dbReference type="SUPFAM" id="SSF53335">
    <property type="entry name" value="S-adenosyl-L-methionine-dependent methyltransferases"/>
    <property type="match status" value="1"/>
</dbReference>
<feature type="domain" description="Methyltransferase" evidence="3">
    <location>
        <begin position="50"/>
        <end position="152"/>
    </location>
</feature>
<evidence type="ECO:0000313" key="4">
    <source>
        <dbReference type="EMBL" id="CCO60111.1"/>
    </source>
</evidence>
<dbReference type="KEGG" id="vni:VIBNI_B0290"/>
<evidence type="ECO:0000256" key="2">
    <source>
        <dbReference type="ARBA" id="ARBA00022679"/>
    </source>
</evidence>
<dbReference type="PATRIC" id="fig|1260221.3.peg.3972"/>
<keyword evidence="5" id="KW-1185">Reference proteome</keyword>
<dbReference type="Proteomes" id="UP000016895">
    <property type="component" value="Chromosome 2"/>
</dbReference>
<dbReference type="GO" id="GO:0008168">
    <property type="term" value="F:methyltransferase activity"/>
    <property type="evidence" value="ECO:0007669"/>
    <property type="project" value="UniProtKB-KW"/>
</dbReference>
<organism evidence="4 5">
    <name type="scientific">Vibrio nigripulchritudo</name>
    <dbReference type="NCBI Taxonomy" id="28173"/>
    <lineage>
        <taxon>Bacteria</taxon>
        <taxon>Pseudomonadati</taxon>
        <taxon>Pseudomonadota</taxon>
        <taxon>Gammaproteobacteria</taxon>
        <taxon>Vibrionales</taxon>
        <taxon>Vibrionaceae</taxon>
        <taxon>Vibrio</taxon>
    </lineage>
</organism>
<dbReference type="Pfam" id="PF13649">
    <property type="entry name" value="Methyltransf_25"/>
    <property type="match status" value="1"/>
</dbReference>
<keyword evidence="2 4" id="KW-0808">Transferase</keyword>
<keyword evidence="1 4" id="KW-0489">Methyltransferase</keyword>
<dbReference type="InterPro" id="IPR029063">
    <property type="entry name" value="SAM-dependent_MTases_sf"/>
</dbReference>
<sequence>MSNIKNGVNDALTLLQRWNAQQTGFIELRPLKLNIMSKIVERVGGENPVILDLACGPGSLSHAILQTNPNAKIVAVDKDPVLLSIARDVFADDRRVKVIEADLDLPDWKNAVLEASGQPFDVVVSATALHWLQPDVLTRVYFELADMVRPDGIVMNSDHLFYDECSQPRLRALSDQLEREHEDTSFSKGDIDDWDQWWEAAQSNPNYEEAVRRREEIWHGKLDPTPKVTPNFHLSTLRSAGFREVGIIWQYFNDLIVCGYR</sequence>
<dbReference type="RefSeq" id="WP_022560760.1">
    <property type="nucleotide sequence ID" value="NC_022543.1"/>
</dbReference>
<evidence type="ECO:0000313" key="5">
    <source>
        <dbReference type="Proteomes" id="UP000016895"/>
    </source>
</evidence>
<dbReference type="OrthoDB" id="626362at2"/>
<dbReference type="InterPro" id="IPR041698">
    <property type="entry name" value="Methyltransf_25"/>
</dbReference>